<evidence type="ECO:0000313" key="2">
    <source>
        <dbReference type="EMBL" id="EDS73519.1"/>
    </source>
</evidence>
<keyword evidence="3" id="KW-1185">Reference proteome</keyword>
<dbReference type="HOGENOM" id="CLU_391121_0_0_9"/>
<dbReference type="RefSeq" id="WP_007049544.1">
    <property type="nucleotide sequence ID" value="NZ_DS560017.1"/>
</dbReference>
<organism evidence="2 3">
    <name type="scientific">Anaerofustis stercorihominis DSM 17244</name>
    <dbReference type="NCBI Taxonomy" id="445971"/>
    <lineage>
        <taxon>Bacteria</taxon>
        <taxon>Bacillati</taxon>
        <taxon>Bacillota</taxon>
        <taxon>Clostridia</taxon>
        <taxon>Eubacteriales</taxon>
        <taxon>Eubacteriaceae</taxon>
        <taxon>Anaerofustis</taxon>
    </lineage>
</organism>
<sequence length="705" mass="78086">MSFNISKKAYDAVMSSTRQGVEVSYQLADEPTVDNTPLDILFGEDGQADENPEQVINRITEENIIAGSFSIDRYTASGDNVEIGSAVAAELKMTLDNHTGIYDDVNFAGATLRVNVSVKREDGLISYIPMGIFIVDEQIKNQTTISLTALDYMAAFDKVFDFKDYEQGMSIQQILFAIYNQCMIKDNAESSLGDFLDLPNMDYIPYDLPQSESLTCRQILQWICEITGTCAYMDGDGELQLGFYEDFLIPSTEDKFVLRPNMRYSSEYDKSILVLDKIIVQSKDGNNSEPAVFENEYENCDLSYLSAKGIKSSSLVYTISGNDLISDPTTAEGEETEEDNSENTGDTSEGTGEDNTNTDDTNTSDMPPELEIPDDTDPSISAESDTPIEGGSGEGDGTTEEVTEYKNKAKEIAAGLKGMKVLRYLPFKATTISMPFLWPLCRIIFEDNHGNLIESIITHHTFKLNGSSTIEAKGVSEQKKGYASSNPLTKHEANIIDKIKDEIKYEITSREKDVLKLNKVANAMFGLYNTVDLQDDGSSILYFHDQEKLNDSKIVYMMNQDGFFWTDEYDKNEHIWQNGATSDGSFVTTYLSTVGLNASWINVEGNAPNAPMRENINKNILLADSKDSSEGKEDINAISDKTANIYLANGKINFSTDDYLPPTSIYSGGLRTNEINAISSVNIGKFIFESGNDGNLTIKYQGGNN</sequence>
<dbReference type="EMBL" id="ABIL02000003">
    <property type="protein sequence ID" value="EDS73519.1"/>
    <property type="molecule type" value="Genomic_DNA"/>
</dbReference>
<evidence type="ECO:0000313" key="3">
    <source>
        <dbReference type="Proteomes" id="UP000005178"/>
    </source>
</evidence>
<dbReference type="GeneID" id="97999939"/>
<dbReference type="OrthoDB" id="1762650at2"/>
<dbReference type="AlphaFoldDB" id="B1C5V0"/>
<feature type="compositionally biased region" description="Low complexity" evidence="1">
    <location>
        <begin position="342"/>
        <end position="363"/>
    </location>
</feature>
<reference evidence="2" key="2">
    <citation type="submission" date="2013-08" db="EMBL/GenBank/DDBJ databases">
        <title>Draft genome sequence of Anaerofustis stercorihominis (DSM 17244).</title>
        <authorList>
            <person name="Sudarsanam P."/>
            <person name="Ley R."/>
            <person name="Guruge J."/>
            <person name="Turnbaugh P.J."/>
            <person name="Mahowald M."/>
            <person name="Liep D."/>
            <person name="Gordon J."/>
        </authorList>
    </citation>
    <scope>NUCLEOTIDE SEQUENCE</scope>
    <source>
        <strain evidence="2">DSM 17244</strain>
    </source>
</reference>
<reference evidence="2" key="1">
    <citation type="submission" date="2008-01" db="EMBL/GenBank/DDBJ databases">
        <authorList>
            <person name="Fulton L."/>
            <person name="Clifton S."/>
            <person name="Fulton B."/>
            <person name="Xu J."/>
            <person name="Minx P."/>
            <person name="Pepin K.H."/>
            <person name="Johnson M."/>
            <person name="Thiruvilangam P."/>
            <person name="Bhonagiri V."/>
            <person name="Nash W.E."/>
            <person name="Mardis E.R."/>
            <person name="Wilson R.K."/>
        </authorList>
    </citation>
    <scope>NUCLEOTIDE SEQUENCE [LARGE SCALE GENOMIC DNA]</scope>
    <source>
        <strain evidence="2">DSM 17244</strain>
    </source>
</reference>
<accession>B1C5V0</accession>
<dbReference type="STRING" id="445971.ANASTE_00088"/>
<proteinExistence type="predicted"/>
<name>B1C5V0_9FIRM</name>
<feature type="region of interest" description="Disordered" evidence="1">
    <location>
        <begin position="323"/>
        <end position="401"/>
    </location>
</feature>
<feature type="compositionally biased region" description="Acidic residues" evidence="1">
    <location>
        <begin position="332"/>
        <end position="341"/>
    </location>
</feature>
<evidence type="ECO:0000256" key="1">
    <source>
        <dbReference type="SAM" id="MobiDB-lite"/>
    </source>
</evidence>
<protein>
    <submittedName>
        <fullName evidence="2">Uncharacterized protein</fullName>
    </submittedName>
</protein>
<dbReference type="Proteomes" id="UP000005178">
    <property type="component" value="Unassembled WGS sequence"/>
</dbReference>
<gene>
    <name evidence="2" type="ORF">ANASTE_00088</name>
</gene>
<dbReference type="eggNOG" id="ENOG502Z83H">
    <property type="taxonomic scope" value="Bacteria"/>
</dbReference>
<comment type="caution">
    <text evidence="2">The sequence shown here is derived from an EMBL/GenBank/DDBJ whole genome shotgun (WGS) entry which is preliminary data.</text>
</comment>